<keyword evidence="2" id="KW-0479">Metal-binding</keyword>
<dbReference type="PROSITE" id="PS51379">
    <property type="entry name" value="4FE4S_FER_2"/>
    <property type="match status" value="2"/>
</dbReference>
<dbReference type="InterPro" id="IPR009051">
    <property type="entry name" value="Helical_ferredxn"/>
</dbReference>
<evidence type="ECO:0000256" key="4">
    <source>
        <dbReference type="ARBA" id="ARBA00023004"/>
    </source>
</evidence>
<evidence type="ECO:0000256" key="6">
    <source>
        <dbReference type="SAM" id="Phobius"/>
    </source>
</evidence>
<dbReference type="AlphaFoldDB" id="A0A246GJA2"/>
<accession>A0A246GJA2</accession>
<comment type="caution">
    <text evidence="8">The sequence shown here is derived from an EMBL/GenBank/DDBJ whole genome shotgun (WGS) entry which is preliminary data.</text>
</comment>
<dbReference type="SUPFAM" id="SSF103501">
    <property type="entry name" value="Respiratory nitrate reductase 1 gamma chain"/>
    <property type="match status" value="1"/>
</dbReference>
<dbReference type="RefSeq" id="WP_088393195.1">
    <property type="nucleotide sequence ID" value="NZ_MTCZ01000087.1"/>
</dbReference>
<organism evidence="8 9">
    <name type="scientific">Flavobacterium davisii</name>
    <dbReference type="NCBI Taxonomy" id="2906077"/>
    <lineage>
        <taxon>Bacteria</taxon>
        <taxon>Pseudomonadati</taxon>
        <taxon>Bacteroidota</taxon>
        <taxon>Flavobacteriia</taxon>
        <taxon>Flavobacteriales</taxon>
        <taxon>Flavobacteriaceae</taxon>
        <taxon>Flavobacterium</taxon>
    </lineage>
</organism>
<reference evidence="8 9" key="1">
    <citation type="journal article" date="2017" name="Infect. Genet. Evol.">
        <title>Comparative genome analysis of fish pathogen Flavobacterium columnare reveals extensive sequence diversity within the species.</title>
        <authorList>
            <person name="Kayansamruaj P."/>
            <person name="Dong H.T."/>
            <person name="Hirono I."/>
            <person name="Kondo H."/>
            <person name="Senapin S."/>
            <person name="Rodkhum C."/>
        </authorList>
    </citation>
    <scope>NUCLEOTIDE SEQUENCE [LARGE SCALE GENOMIC DNA]</scope>
    <source>
        <strain evidence="8 9">1215</strain>
    </source>
</reference>
<evidence type="ECO:0000259" key="7">
    <source>
        <dbReference type="PROSITE" id="PS51379"/>
    </source>
</evidence>
<keyword evidence="6" id="KW-1133">Transmembrane helix</keyword>
<dbReference type="InterPro" id="IPR017896">
    <property type="entry name" value="4Fe4S_Fe-S-bd"/>
</dbReference>
<evidence type="ECO:0000313" key="9">
    <source>
        <dbReference type="Proteomes" id="UP000197768"/>
    </source>
</evidence>
<dbReference type="GO" id="GO:0051539">
    <property type="term" value="F:4 iron, 4 sulfur cluster binding"/>
    <property type="evidence" value="ECO:0007669"/>
    <property type="project" value="UniProtKB-KW"/>
</dbReference>
<dbReference type="EMBL" id="MTCZ01000087">
    <property type="protein sequence ID" value="OWP83694.1"/>
    <property type="molecule type" value="Genomic_DNA"/>
</dbReference>
<dbReference type="InterPro" id="IPR036197">
    <property type="entry name" value="NarG-like_sf"/>
</dbReference>
<gene>
    <name evidence="8" type="ORF">BWK59_09165</name>
</gene>
<feature type="transmembrane region" description="Helical" evidence="6">
    <location>
        <begin position="109"/>
        <end position="131"/>
    </location>
</feature>
<evidence type="ECO:0000256" key="2">
    <source>
        <dbReference type="ARBA" id="ARBA00022723"/>
    </source>
</evidence>
<feature type="transmembrane region" description="Helical" evidence="6">
    <location>
        <begin position="6"/>
        <end position="24"/>
    </location>
</feature>
<dbReference type="Pfam" id="PF13183">
    <property type="entry name" value="Fer4_8"/>
    <property type="match status" value="1"/>
</dbReference>
<keyword evidence="6" id="KW-0812">Transmembrane</keyword>
<feature type="transmembrane region" description="Helical" evidence="6">
    <location>
        <begin position="67"/>
        <end position="89"/>
    </location>
</feature>
<feature type="transmembrane region" description="Helical" evidence="6">
    <location>
        <begin position="152"/>
        <end position="170"/>
    </location>
</feature>
<dbReference type="Proteomes" id="UP000197768">
    <property type="component" value="Unassembled WGS sequence"/>
</dbReference>
<dbReference type="PANTHER" id="PTHR43255:SF1">
    <property type="entry name" value="IRON-SULFUR-BINDING OXIDOREDUCTASE FADF-RELATED"/>
    <property type="match status" value="1"/>
</dbReference>
<evidence type="ECO:0000256" key="3">
    <source>
        <dbReference type="ARBA" id="ARBA00023002"/>
    </source>
</evidence>
<dbReference type="InterPro" id="IPR051460">
    <property type="entry name" value="HdrC_iron-sulfur_subunit"/>
</dbReference>
<dbReference type="GO" id="GO:0046872">
    <property type="term" value="F:metal ion binding"/>
    <property type="evidence" value="ECO:0007669"/>
    <property type="project" value="UniProtKB-KW"/>
</dbReference>
<dbReference type="PANTHER" id="PTHR43255">
    <property type="entry name" value="IRON-SULFUR-BINDING OXIDOREDUCTASE FADF-RELATED-RELATED"/>
    <property type="match status" value="1"/>
</dbReference>
<dbReference type="GO" id="GO:0005886">
    <property type="term" value="C:plasma membrane"/>
    <property type="evidence" value="ECO:0007669"/>
    <property type="project" value="TreeGrafter"/>
</dbReference>
<dbReference type="SUPFAM" id="SSF46548">
    <property type="entry name" value="alpha-helical ferredoxin"/>
    <property type="match status" value="1"/>
</dbReference>
<keyword evidence="3" id="KW-0560">Oxidoreductase</keyword>
<dbReference type="Gene3D" id="1.10.1060.10">
    <property type="entry name" value="Alpha-helical ferredoxin"/>
    <property type="match status" value="1"/>
</dbReference>
<evidence type="ECO:0000256" key="5">
    <source>
        <dbReference type="ARBA" id="ARBA00023014"/>
    </source>
</evidence>
<keyword evidence="5" id="KW-0411">Iron-sulfur</keyword>
<name>A0A246GJA2_9FLAO</name>
<evidence type="ECO:0000256" key="1">
    <source>
        <dbReference type="ARBA" id="ARBA00022485"/>
    </source>
</evidence>
<feature type="domain" description="4Fe-4S ferredoxin-type" evidence="7">
    <location>
        <begin position="303"/>
        <end position="334"/>
    </location>
</feature>
<proteinExistence type="predicted"/>
<dbReference type="PROSITE" id="PS00198">
    <property type="entry name" value="4FE4S_FER_1"/>
    <property type="match status" value="1"/>
</dbReference>
<sequence>MNYLNSLFFLIILGVGIGFFAKNVKKIIRNIKLGKDINRSDNSSDRWKNMLLVAFGQKKMFTRPVPAILHFVLYSAFIITQIELIEILIDGIFGTHRFFKPALGGFYTFLISFIEILSVTALVATIAFLMRRNLLKLPRLNKTELLGWPKKDANLILIMEIILVSCIFTMNGTDEVLYTMGKSHFEGQGSFSFAVSQYLGPAFFGSLSEGILHILERVGWWGHFTMVMVFLNYLYYSKHLHIILAFPNTFFADLNPLGKFDNLESVTNEVKLMMDPNADPYAAAPVDATPSKFGASDVTDLNWVQLLNAYTCTECGRCASSCPANQTGKKLSPRKIMMDTRDRLTEVGNNLDKNNGTFIEDGKSLLNDYITQEELWACTSCNACVEECPVNISPLSIIMDMRRYLVMEQSAAPQSLNAMMTNIENNSAPWQYSQMDRLNWKDEN</sequence>
<evidence type="ECO:0000313" key="8">
    <source>
        <dbReference type="EMBL" id="OWP83694.1"/>
    </source>
</evidence>
<protein>
    <submittedName>
        <fullName evidence="8">Fe-S oxidoreductase</fullName>
    </submittedName>
</protein>
<dbReference type="InterPro" id="IPR017900">
    <property type="entry name" value="4Fe4S_Fe_S_CS"/>
</dbReference>
<keyword evidence="4" id="KW-0408">Iron</keyword>
<keyword evidence="1" id="KW-0004">4Fe-4S</keyword>
<dbReference type="GO" id="GO:0016491">
    <property type="term" value="F:oxidoreductase activity"/>
    <property type="evidence" value="ECO:0007669"/>
    <property type="project" value="UniProtKB-KW"/>
</dbReference>
<keyword evidence="6" id="KW-0472">Membrane</keyword>
<feature type="domain" description="4Fe-4S ferredoxin-type" evidence="7">
    <location>
        <begin position="367"/>
        <end position="398"/>
    </location>
</feature>
<feature type="transmembrane region" description="Helical" evidence="6">
    <location>
        <begin position="218"/>
        <end position="236"/>
    </location>
</feature>